<evidence type="ECO:0000256" key="3">
    <source>
        <dbReference type="ARBA" id="ARBA00022771"/>
    </source>
</evidence>
<evidence type="ECO:0000256" key="4">
    <source>
        <dbReference type="ARBA" id="ARBA00022833"/>
    </source>
</evidence>
<dbReference type="InterPro" id="IPR051366">
    <property type="entry name" value="DEF8"/>
</dbReference>
<dbReference type="PROSITE" id="PS00479">
    <property type="entry name" value="ZF_DAG_PE_1"/>
    <property type="match status" value="1"/>
</dbReference>
<dbReference type="InterPro" id="IPR025258">
    <property type="entry name" value="RH_dom"/>
</dbReference>
<dbReference type="FunCoup" id="A0A7M7N655">
    <property type="interactions" value="1092"/>
</dbReference>
<dbReference type="InterPro" id="IPR046349">
    <property type="entry name" value="C1-like_sf"/>
</dbReference>
<feature type="region of interest" description="Disordered" evidence="7">
    <location>
        <begin position="176"/>
        <end position="210"/>
    </location>
</feature>
<keyword evidence="1" id="KW-0479">Metal-binding</keyword>
<proteinExistence type="inferred from homology"/>
<evidence type="ECO:0000256" key="1">
    <source>
        <dbReference type="ARBA" id="ARBA00022723"/>
    </source>
</evidence>
<feature type="domain" description="RING-type" evidence="9">
    <location>
        <begin position="570"/>
        <end position="611"/>
    </location>
</feature>
<feature type="region of interest" description="Disordered" evidence="7">
    <location>
        <begin position="25"/>
        <end position="71"/>
    </location>
</feature>
<dbReference type="InterPro" id="IPR047983">
    <property type="entry name" value="DEF8_C1"/>
</dbReference>
<dbReference type="Proteomes" id="UP000007110">
    <property type="component" value="Unassembled WGS sequence"/>
</dbReference>
<dbReference type="OMA" id="YQESHNP"/>
<reference evidence="11" key="1">
    <citation type="submission" date="2015-02" db="EMBL/GenBank/DDBJ databases">
        <title>Genome sequencing for Strongylocentrotus purpuratus.</title>
        <authorList>
            <person name="Murali S."/>
            <person name="Liu Y."/>
            <person name="Vee V."/>
            <person name="English A."/>
            <person name="Wang M."/>
            <person name="Skinner E."/>
            <person name="Han Y."/>
            <person name="Muzny D.M."/>
            <person name="Worley K.C."/>
            <person name="Gibbs R.A."/>
        </authorList>
    </citation>
    <scope>NUCLEOTIDE SEQUENCE</scope>
</reference>
<dbReference type="InterPro" id="IPR001841">
    <property type="entry name" value="Znf_RING"/>
</dbReference>
<dbReference type="InterPro" id="IPR002219">
    <property type="entry name" value="PKC_DAG/PE"/>
</dbReference>
<evidence type="ECO:0000256" key="6">
    <source>
        <dbReference type="PROSITE-ProRule" id="PRU00175"/>
    </source>
</evidence>
<dbReference type="Pfam" id="PF00130">
    <property type="entry name" value="C1_1"/>
    <property type="match status" value="1"/>
</dbReference>
<evidence type="ECO:0008006" key="12">
    <source>
        <dbReference type="Google" id="ProtNLM"/>
    </source>
</evidence>
<dbReference type="InParanoid" id="A0A7M7N655"/>
<dbReference type="GeneID" id="115918384"/>
<evidence type="ECO:0000313" key="10">
    <source>
        <dbReference type="EnsemblMetazoa" id="XP_030831838"/>
    </source>
</evidence>
<sequence length="633" mass="72065">MSTATSNKEPKVNTFISSAAVIKFSGGSVGTEQWTDSEDEEDTPHSRTSPDSQKPPLRSSKEDNGTRTVGTMDTMEKDYRERTKEAGVHRDVIANGNVNHKRSGNLIQPRLSDSQRNTDRILTQGDSDSNLPFRLQQGNMADLKQSGTSKKKMEENLLPESPFPEVDGFEVVPRRKGSYQESHNPFSDVPCDDEDKHHNVGSRNHSFDEKHNHSYSFESDLDISLPSEDQDLAEITNEDLGVGLTENHFSQPEGIFGFSRIEELEMAIGNCKEEVKTSLENSENRRKMVAKLVQLRLKLLQLQEGDEEEEKEEVKVVLGHRFYRMKGNSRNDHCEVCLSVIWTLLQTWFKCSECNFGCHGKCLNLVKRKCVSAKISRPCFDLNICPEKGLSAQKYRCAECRAPLAFNGVPTEPRLCDYSGLYYCSMCHWNDQEVIPARVIHNWDFEPRKVCRQSKQLLKLMCSKAVLRIQDLNPLLFNYVEELSQIKKLRGEILTMKVYFLSCRRAMEQKLLKQLQVRPHFVENSDSYSLQDLIDTEEGNLLTELATLHGDYAVHIRIDCQICQGKGFICEICNSNEILFPFDMIATLCANCSAVFHRDCFYKWSGDCPKCARLSQRASADRPASSPARPIQK</sequence>
<dbReference type="OrthoDB" id="1918044at2759"/>
<evidence type="ECO:0000256" key="2">
    <source>
        <dbReference type="ARBA" id="ARBA00022737"/>
    </source>
</evidence>
<feature type="domain" description="Phorbol-ester/DAG-type" evidence="8">
    <location>
        <begin position="319"/>
        <end position="370"/>
    </location>
</feature>
<organism evidence="10 11">
    <name type="scientific">Strongylocentrotus purpuratus</name>
    <name type="common">Purple sea urchin</name>
    <dbReference type="NCBI Taxonomy" id="7668"/>
    <lineage>
        <taxon>Eukaryota</taxon>
        <taxon>Metazoa</taxon>
        <taxon>Echinodermata</taxon>
        <taxon>Eleutherozoa</taxon>
        <taxon>Echinozoa</taxon>
        <taxon>Echinoidea</taxon>
        <taxon>Euechinoidea</taxon>
        <taxon>Echinacea</taxon>
        <taxon>Camarodonta</taxon>
        <taxon>Echinidea</taxon>
        <taxon>Strongylocentrotidae</taxon>
        <taxon>Strongylocentrotus</taxon>
    </lineage>
</organism>
<dbReference type="SMART" id="SM00109">
    <property type="entry name" value="C1"/>
    <property type="match status" value="2"/>
</dbReference>
<dbReference type="RefSeq" id="XP_030831838.1">
    <property type="nucleotide sequence ID" value="XM_030975978.1"/>
</dbReference>
<dbReference type="PROSITE" id="PS50089">
    <property type="entry name" value="ZF_RING_2"/>
    <property type="match status" value="1"/>
</dbReference>
<dbReference type="PANTHER" id="PTHR12326">
    <property type="entry name" value="PLECKSTRIN HOMOLOGY DOMAIN CONTAINING PROTEIN"/>
    <property type="match status" value="1"/>
</dbReference>
<dbReference type="EnsemblMetazoa" id="XM_030975978">
    <property type="protein sequence ID" value="XP_030831838"/>
    <property type="gene ID" value="LOC115918384"/>
</dbReference>
<dbReference type="AlphaFoldDB" id="A0A7M7N655"/>
<reference evidence="10" key="2">
    <citation type="submission" date="2021-01" db="UniProtKB">
        <authorList>
            <consortium name="EnsemblMetazoa"/>
        </authorList>
    </citation>
    <scope>IDENTIFICATION</scope>
</reference>
<evidence type="ECO:0000313" key="11">
    <source>
        <dbReference type="Proteomes" id="UP000007110"/>
    </source>
</evidence>
<evidence type="ECO:0000259" key="8">
    <source>
        <dbReference type="PROSITE" id="PS50081"/>
    </source>
</evidence>
<dbReference type="PROSITE" id="PS50081">
    <property type="entry name" value="ZF_DAG_PE_2"/>
    <property type="match status" value="1"/>
</dbReference>
<keyword evidence="11" id="KW-1185">Reference proteome</keyword>
<dbReference type="KEGG" id="spu:115918384"/>
<dbReference type="SUPFAM" id="SSF57889">
    <property type="entry name" value="Cysteine-rich domain"/>
    <property type="match status" value="1"/>
</dbReference>
<evidence type="ECO:0000256" key="7">
    <source>
        <dbReference type="SAM" id="MobiDB-lite"/>
    </source>
</evidence>
<accession>A0A7M7N655</accession>
<comment type="similarity">
    <text evidence="5">Belongs to the DEF8 family.</text>
</comment>
<keyword evidence="2" id="KW-0677">Repeat</keyword>
<keyword evidence="4" id="KW-0862">Zinc</keyword>
<dbReference type="CDD" id="cd20819">
    <property type="entry name" value="C1_DEF8"/>
    <property type="match status" value="1"/>
</dbReference>
<evidence type="ECO:0000259" key="9">
    <source>
        <dbReference type="PROSITE" id="PS50089"/>
    </source>
</evidence>
<protein>
    <recommendedName>
        <fullName evidence="12">Differentially expressed in FDCP 8 homolog</fullName>
    </recommendedName>
</protein>
<keyword evidence="3 6" id="KW-0863">Zinc-finger</keyword>
<name>A0A7M7N655_STRPU</name>
<dbReference type="SMART" id="SM01175">
    <property type="entry name" value="DUF4206"/>
    <property type="match status" value="1"/>
</dbReference>
<dbReference type="Pfam" id="PF13901">
    <property type="entry name" value="RH_dom"/>
    <property type="match status" value="1"/>
</dbReference>
<dbReference type="GO" id="GO:0008270">
    <property type="term" value="F:zinc ion binding"/>
    <property type="evidence" value="ECO:0007669"/>
    <property type="project" value="UniProtKB-KW"/>
</dbReference>
<dbReference type="PANTHER" id="PTHR12326:SF3">
    <property type="entry name" value="DIFFERENTIALLY EXPRESSED IN FDCP 8 HOMOLOG"/>
    <property type="match status" value="1"/>
</dbReference>
<evidence type="ECO:0000256" key="5">
    <source>
        <dbReference type="ARBA" id="ARBA00029450"/>
    </source>
</evidence>
<dbReference type="Gene3D" id="3.30.60.20">
    <property type="match status" value="1"/>
</dbReference>